<evidence type="ECO:0000313" key="2">
    <source>
        <dbReference type="EMBL" id="KAH1178089.1"/>
    </source>
</evidence>
<feature type="region of interest" description="Disordered" evidence="1">
    <location>
        <begin position="82"/>
        <end position="105"/>
    </location>
</feature>
<dbReference type="Proteomes" id="UP000827986">
    <property type="component" value="Unassembled WGS sequence"/>
</dbReference>
<dbReference type="EMBL" id="JAHDVG010000474">
    <property type="protein sequence ID" value="KAH1178089.1"/>
    <property type="molecule type" value="Genomic_DNA"/>
</dbReference>
<reference evidence="2" key="1">
    <citation type="submission" date="2021-09" db="EMBL/GenBank/DDBJ databases">
        <title>The genome of Mauremys mutica provides insights into the evolution of semi-aquatic lifestyle.</title>
        <authorList>
            <person name="Gong S."/>
            <person name="Gao Y."/>
        </authorList>
    </citation>
    <scope>NUCLEOTIDE SEQUENCE</scope>
    <source>
        <strain evidence="2">MM-2020</strain>
        <tissue evidence="2">Muscle</tissue>
    </source>
</reference>
<feature type="compositionally biased region" description="Basic residues" evidence="1">
    <location>
        <begin position="88"/>
        <end position="97"/>
    </location>
</feature>
<protein>
    <submittedName>
        <fullName evidence="2">Uncharacterized protein</fullName>
    </submittedName>
</protein>
<feature type="non-terminal residue" evidence="2">
    <location>
        <position position="259"/>
    </location>
</feature>
<feature type="region of interest" description="Disordered" evidence="1">
    <location>
        <begin position="185"/>
        <end position="212"/>
    </location>
</feature>
<accession>A0A9D3XAB6</accession>
<sequence>MQENVGFDAKVTCVDSTGRLGLAISQTGLGAPCLFLCRRAEGLRAASGSMLSRGQFPSLNKQGEVPALLLLSGRAGVQCPGTVPGRYGNKHTRRGSQGRREQGCTVNGPRACGARELAPRCCHRDPWSLGLPGSLFRRTEGNACHAICPWGPRPSARWPQETQLMILFPQTGSAGAAVEITWKADEDEEPNVGAPQGKRGGGTPSLGSAAARPDGWVAASHRAGPCAWDGQFVWAPRFSRVLLHQGQVCETQSDLRPAQ</sequence>
<proteinExistence type="predicted"/>
<comment type="caution">
    <text evidence="2">The sequence shown here is derived from an EMBL/GenBank/DDBJ whole genome shotgun (WGS) entry which is preliminary data.</text>
</comment>
<organism evidence="2 3">
    <name type="scientific">Mauremys mutica</name>
    <name type="common">yellowpond turtle</name>
    <dbReference type="NCBI Taxonomy" id="74926"/>
    <lineage>
        <taxon>Eukaryota</taxon>
        <taxon>Metazoa</taxon>
        <taxon>Chordata</taxon>
        <taxon>Craniata</taxon>
        <taxon>Vertebrata</taxon>
        <taxon>Euteleostomi</taxon>
        <taxon>Archelosauria</taxon>
        <taxon>Testudinata</taxon>
        <taxon>Testudines</taxon>
        <taxon>Cryptodira</taxon>
        <taxon>Durocryptodira</taxon>
        <taxon>Testudinoidea</taxon>
        <taxon>Geoemydidae</taxon>
        <taxon>Geoemydinae</taxon>
        <taxon>Mauremys</taxon>
    </lineage>
</organism>
<gene>
    <name evidence="2" type="ORF">KIL84_011791</name>
</gene>
<evidence type="ECO:0000313" key="3">
    <source>
        <dbReference type="Proteomes" id="UP000827986"/>
    </source>
</evidence>
<dbReference type="AlphaFoldDB" id="A0A9D3XAB6"/>
<keyword evidence="3" id="KW-1185">Reference proteome</keyword>
<name>A0A9D3XAB6_9SAUR</name>
<evidence type="ECO:0000256" key="1">
    <source>
        <dbReference type="SAM" id="MobiDB-lite"/>
    </source>
</evidence>